<organism evidence="2 3">
    <name type="scientific">Knufia fluminis</name>
    <dbReference type="NCBI Taxonomy" id="191047"/>
    <lineage>
        <taxon>Eukaryota</taxon>
        <taxon>Fungi</taxon>
        <taxon>Dikarya</taxon>
        <taxon>Ascomycota</taxon>
        <taxon>Pezizomycotina</taxon>
        <taxon>Eurotiomycetes</taxon>
        <taxon>Chaetothyriomycetidae</taxon>
        <taxon>Chaetothyriales</taxon>
        <taxon>Trichomeriaceae</taxon>
        <taxon>Knufia</taxon>
    </lineage>
</organism>
<proteinExistence type="predicted"/>
<evidence type="ECO:0000313" key="3">
    <source>
        <dbReference type="Proteomes" id="UP001316803"/>
    </source>
</evidence>
<protein>
    <recommendedName>
        <fullName evidence="1">F-box domain-containing protein</fullName>
    </recommendedName>
</protein>
<comment type="caution">
    <text evidence="2">The sequence shown here is derived from an EMBL/GenBank/DDBJ whole genome shotgun (WGS) entry which is preliminary data.</text>
</comment>
<accession>A0AAN8EDR5</accession>
<dbReference type="Proteomes" id="UP001316803">
    <property type="component" value="Unassembled WGS sequence"/>
</dbReference>
<dbReference type="PROSITE" id="PS50181">
    <property type="entry name" value="FBOX"/>
    <property type="match status" value="1"/>
</dbReference>
<reference evidence="2 3" key="1">
    <citation type="submission" date="2022-12" db="EMBL/GenBank/DDBJ databases">
        <title>Genomic features and morphological characterization of a novel Knufia sp. strain isolated from spacecraft assembly facility.</title>
        <authorList>
            <person name="Teixeira M."/>
            <person name="Chander A.M."/>
            <person name="Stajich J.E."/>
            <person name="Venkateswaran K."/>
        </authorList>
    </citation>
    <scope>NUCLEOTIDE SEQUENCE [LARGE SCALE GENOMIC DNA]</scope>
    <source>
        <strain evidence="2 3">FJI-L2-BK-P2</strain>
    </source>
</reference>
<dbReference type="InterPro" id="IPR001810">
    <property type="entry name" value="F-box_dom"/>
</dbReference>
<dbReference type="EMBL" id="JAKLMC020000012">
    <property type="protein sequence ID" value="KAK5953249.1"/>
    <property type="molecule type" value="Genomic_DNA"/>
</dbReference>
<dbReference type="AlphaFoldDB" id="A0AAN8EDR5"/>
<dbReference type="InterPro" id="IPR036047">
    <property type="entry name" value="F-box-like_dom_sf"/>
</dbReference>
<dbReference type="SUPFAM" id="SSF81383">
    <property type="entry name" value="F-box domain"/>
    <property type="match status" value="1"/>
</dbReference>
<evidence type="ECO:0000259" key="1">
    <source>
        <dbReference type="PROSITE" id="PS50181"/>
    </source>
</evidence>
<keyword evidence="3" id="KW-1185">Reference proteome</keyword>
<gene>
    <name evidence="2" type="ORF">OHC33_005817</name>
</gene>
<name>A0AAN8EDR5_9EURO</name>
<evidence type="ECO:0000313" key="2">
    <source>
        <dbReference type="EMBL" id="KAK5953249.1"/>
    </source>
</evidence>
<feature type="domain" description="F-box" evidence="1">
    <location>
        <begin position="3"/>
        <end position="49"/>
    </location>
</feature>
<sequence length="314" mass="36432">MPTPTLTDLPSELLINLLTFLNWPSLTNLRLTHSRFTALINTQTLLTQHKLCATALLAEEHAHLRELEKEYWAAAEESFQGYHSASYDTSSLDPDIRAQEEALKCLSISLPCYHCLRWLPSFTNVDRRFATESAFTRARCTGPRRSRARTSFNLGGKDAHRRICIPCGMRTGLYRRGTIVKHSVICDRCGTLSEPVDSWDWWWQDPRKTWQMRYYCRSCLDVPSVANQTIEQYRHEKVWGRYERAMREGKRYRLEKGARLRRERGVVPVEEMGGVKLEPDGVDVVDARARKRYCTVMQEKRLCGCREGVVYHVA</sequence>